<dbReference type="Pfam" id="PF15025">
    <property type="entry name" value="C5orf34-like_N"/>
    <property type="match status" value="1"/>
</dbReference>
<dbReference type="InParanoid" id="W5N381"/>
<reference evidence="2" key="3">
    <citation type="submission" date="2025-09" db="UniProtKB">
        <authorList>
            <consortium name="Ensembl"/>
        </authorList>
    </citation>
    <scope>IDENTIFICATION</scope>
</reference>
<accession>W5N381</accession>
<sequence length="102" mass="11759">MAAASLMVLYEDESVEVRYSDGSWLQLSPCGSEFLFDKTPPISAHPLQPSERIRQRTRFVISSYKELIVQALEFRNRFASRPYLPAELIPADKRAVRKDQRS</sequence>
<dbReference type="Proteomes" id="UP000018468">
    <property type="component" value="Linkage group LG2"/>
</dbReference>
<dbReference type="PANTHER" id="PTHR34531:SF1">
    <property type="entry name" value="CHROMOSOME 5 OPEN READING FRAME 34"/>
    <property type="match status" value="1"/>
</dbReference>
<dbReference type="InterPro" id="IPR053901">
    <property type="entry name" value="C5orf34-like"/>
</dbReference>
<keyword evidence="3" id="KW-1185">Reference proteome</keyword>
<evidence type="ECO:0000313" key="2">
    <source>
        <dbReference type="Ensembl" id="ENSLOCP00000015090.1"/>
    </source>
</evidence>
<name>W5N381_LEPOC</name>
<protein>
    <recommendedName>
        <fullName evidence="1">C5orf34-like N-terminal domain-containing protein</fullName>
    </recommendedName>
</protein>
<dbReference type="PANTHER" id="PTHR34531">
    <property type="entry name" value="ZGC:153352"/>
    <property type="match status" value="1"/>
</dbReference>
<evidence type="ECO:0000313" key="3">
    <source>
        <dbReference type="Proteomes" id="UP000018468"/>
    </source>
</evidence>
<dbReference type="GeneTree" id="ENSGT00940000175038"/>
<organism evidence="2 3">
    <name type="scientific">Lepisosteus oculatus</name>
    <name type="common">Spotted gar</name>
    <dbReference type="NCBI Taxonomy" id="7918"/>
    <lineage>
        <taxon>Eukaryota</taxon>
        <taxon>Metazoa</taxon>
        <taxon>Chordata</taxon>
        <taxon>Craniata</taxon>
        <taxon>Vertebrata</taxon>
        <taxon>Euteleostomi</taxon>
        <taxon>Actinopterygii</taxon>
        <taxon>Neopterygii</taxon>
        <taxon>Holostei</taxon>
        <taxon>Semionotiformes</taxon>
        <taxon>Lepisosteidae</taxon>
        <taxon>Lepisosteus</taxon>
    </lineage>
</organism>
<proteinExistence type="predicted"/>
<reference evidence="2" key="2">
    <citation type="submission" date="2025-08" db="UniProtKB">
        <authorList>
            <consortium name="Ensembl"/>
        </authorList>
    </citation>
    <scope>IDENTIFICATION</scope>
</reference>
<dbReference type="OMA" id="DASTCAW"/>
<reference evidence="3" key="1">
    <citation type="submission" date="2011-12" db="EMBL/GenBank/DDBJ databases">
        <title>The Draft Genome of Lepisosteus oculatus.</title>
        <authorList>
            <consortium name="The Broad Institute Genome Assembly &amp; Analysis Group"/>
            <consortium name="Computational R&amp;D Group"/>
            <consortium name="and Sequencing Platform"/>
            <person name="Di Palma F."/>
            <person name="Alfoldi J."/>
            <person name="Johnson J."/>
            <person name="Berlin A."/>
            <person name="Gnerre S."/>
            <person name="Jaffe D."/>
            <person name="MacCallum I."/>
            <person name="Young S."/>
            <person name="Walker B.J."/>
            <person name="Lander E.S."/>
            <person name="Lindblad-Toh K."/>
        </authorList>
    </citation>
    <scope>NUCLEOTIDE SEQUENCE [LARGE SCALE GENOMIC DNA]</scope>
</reference>
<evidence type="ECO:0000259" key="1">
    <source>
        <dbReference type="Pfam" id="PF15025"/>
    </source>
</evidence>
<dbReference type="Ensembl" id="ENSLOCT00000015119.1">
    <property type="protein sequence ID" value="ENSLOCP00000015090.1"/>
    <property type="gene ID" value="ENSLOCG00000012263.1"/>
</dbReference>
<dbReference type="HOGENOM" id="CLU_2276516_0_0_1"/>
<dbReference type="AlphaFoldDB" id="W5N381"/>
<dbReference type="InterPro" id="IPR027830">
    <property type="entry name" value="C5orf34-like_N"/>
</dbReference>
<dbReference type="EMBL" id="AHAT01032668">
    <property type="status" value="NOT_ANNOTATED_CDS"/>
    <property type="molecule type" value="Genomic_DNA"/>
</dbReference>
<feature type="domain" description="C5orf34-like N-terminal" evidence="1">
    <location>
        <begin position="7"/>
        <end position="76"/>
    </location>
</feature>
<dbReference type="Bgee" id="ENSLOCG00000012263">
    <property type="expression patterns" value="Expressed in ovary and 3 other cell types or tissues"/>
</dbReference>
<dbReference type="eggNOG" id="ENOG502QSYT">
    <property type="taxonomic scope" value="Eukaryota"/>
</dbReference>